<evidence type="ECO:0000313" key="5">
    <source>
        <dbReference type="EMBL" id="KAL3757793.1"/>
    </source>
</evidence>
<comment type="caution">
    <text evidence="5">The sequence shown here is derived from an EMBL/GenBank/DDBJ whole genome shotgun (WGS) entry which is preliminary data.</text>
</comment>
<dbReference type="InterPro" id="IPR006843">
    <property type="entry name" value="PAP/fibrillin_dom"/>
</dbReference>
<dbReference type="EMBL" id="JALLBG020000254">
    <property type="protein sequence ID" value="KAL3757793.1"/>
    <property type="molecule type" value="Genomic_DNA"/>
</dbReference>
<protein>
    <recommendedName>
        <fullName evidence="4">Plastid lipid-associated protein/fibrillin conserved domain-containing protein</fullName>
    </recommendedName>
</protein>
<dbReference type="Pfam" id="PF04755">
    <property type="entry name" value="PAP_fibrillin"/>
    <property type="match status" value="1"/>
</dbReference>
<name>A0ABD3M4K3_9STRA</name>
<dbReference type="PANTHER" id="PTHR31906">
    <property type="entry name" value="PLASTID-LIPID-ASSOCIATED PROTEIN 4, CHLOROPLASTIC-RELATED"/>
    <property type="match status" value="1"/>
</dbReference>
<proteinExistence type="predicted"/>
<evidence type="ECO:0000259" key="4">
    <source>
        <dbReference type="Pfam" id="PF04755"/>
    </source>
</evidence>
<organism evidence="5 6">
    <name type="scientific">Discostella pseudostelligera</name>
    <dbReference type="NCBI Taxonomy" id="259834"/>
    <lineage>
        <taxon>Eukaryota</taxon>
        <taxon>Sar</taxon>
        <taxon>Stramenopiles</taxon>
        <taxon>Ochrophyta</taxon>
        <taxon>Bacillariophyta</taxon>
        <taxon>Coscinodiscophyceae</taxon>
        <taxon>Thalassiosirophycidae</taxon>
        <taxon>Stephanodiscales</taxon>
        <taxon>Stephanodiscaceae</taxon>
        <taxon>Discostella</taxon>
    </lineage>
</organism>
<evidence type="ECO:0000256" key="1">
    <source>
        <dbReference type="ARBA" id="ARBA00004474"/>
    </source>
</evidence>
<evidence type="ECO:0000313" key="6">
    <source>
        <dbReference type="Proteomes" id="UP001530293"/>
    </source>
</evidence>
<evidence type="ECO:0000256" key="3">
    <source>
        <dbReference type="SAM" id="SignalP"/>
    </source>
</evidence>
<keyword evidence="3" id="KW-0732">Signal</keyword>
<sequence>MINFFTAVLCIVCALHQSATAFSPILPPAISSVRSPSATVVTSASPSSTSQLFASTGGGLPSLANIFQSKDARRSQLKQQILDLASATKRGLIATDEQKQTMEQLFAQLEALNPTRNPLIIAKNKPSINGDWSLDYTTSDSILGKGGYPRIGPIIQNIDTTNLSAKNSEIVKYFNLFPVPRSVTAELSPVNGQLTNVKFKKFMIGPLGFNAPDSFRGSLDITYLDEEVRLTRGDKGNIFVLTRM</sequence>
<dbReference type="GO" id="GO:0009536">
    <property type="term" value="C:plastid"/>
    <property type="evidence" value="ECO:0007669"/>
    <property type="project" value="UniProtKB-SubCell"/>
</dbReference>
<feature type="domain" description="Plastid lipid-associated protein/fibrillin conserved" evidence="4">
    <location>
        <begin position="76"/>
        <end position="241"/>
    </location>
</feature>
<keyword evidence="2" id="KW-0934">Plastid</keyword>
<dbReference type="AlphaFoldDB" id="A0ABD3M4K3"/>
<gene>
    <name evidence="5" type="ORF">ACHAWU_000434</name>
</gene>
<comment type="subcellular location">
    <subcellularLocation>
        <location evidence="1">Plastid</location>
    </subcellularLocation>
</comment>
<keyword evidence="6" id="KW-1185">Reference proteome</keyword>
<feature type="chain" id="PRO_5044859388" description="Plastid lipid-associated protein/fibrillin conserved domain-containing protein" evidence="3">
    <location>
        <begin position="22"/>
        <end position="244"/>
    </location>
</feature>
<evidence type="ECO:0000256" key="2">
    <source>
        <dbReference type="ARBA" id="ARBA00022640"/>
    </source>
</evidence>
<feature type="signal peptide" evidence="3">
    <location>
        <begin position="1"/>
        <end position="21"/>
    </location>
</feature>
<dbReference type="InterPro" id="IPR039633">
    <property type="entry name" value="PAP"/>
</dbReference>
<accession>A0ABD3M4K3</accession>
<reference evidence="5 6" key="1">
    <citation type="submission" date="2024-10" db="EMBL/GenBank/DDBJ databases">
        <title>Updated reference genomes for cyclostephanoid diatoms.</title>
        <authorList>
            <person name="Roberts W.R."/>
            <person name="Alverson A.J."/>
        </authorList>
    </citation>
    <scope>NUCLEOTIDE SEQUENCE [LARGE SCALE GENOMIC DNA]</scope>
    <source>
        <strain evidence="5 6">AJA232-27</strain>
    </source>
</reference>
<dbReference type="Proteomes" id="UP001530293">
    <property type="component" value="Unassembled WGS sequence"/>
</dbReference>